<evidence type="ECO:0000256" key="2">
    <source>
        <dbReference type="ARBA" id="ARBA00022448"/>
    </source>
</evidence>
<dbReference type="Proteomes" id="UP000182057">
    <property type="component" value="Unassembled WGS sequence"/>
</dbReference>
<feature type="transmembrane region" description="Helical" evidence="10">
    <location>
        <begin position="31"/>
        <end position="49"/>
    </location>
</feature>
<feature type="transmembrane region" description="Helical" evidence="10">
    <location>
        <begin position="216"/>
        <end position="235"/>
    </location>
</feature>
<dbReference type="PANTHER" id="PTHR43298">
    <property type="entry name" value="MULTIDRUG RESISTANCE PROTEIN NORM-RELATED"/>
    <property type="match status" value="1"/>
</dbReference>
<evidence type="ECO:0000256" key="4">
    <source>
        <dbReference type="ARBA" id="ARBA00022475"/>
    </source>
</evidence>
<keyword evidence="4" id="KW-1003">Cell membrane</keyword>
<dbReference type="PIRSF" id="PIRSF006603">
    <property type="entry name" value="DinF"/>
    <property type="match status" value="1"/>
</dbReference>
<feature type="transmembrane region" description="Helical" evidence="10">
    <location>
        <begin position="69"/>
        <end position="102"/>
    </location>
</feature>
<keyword evidence="7" id="KW-0406">Ion transport</keyword>
<evidence type="ECO:0000313" key="11">
    <source>
        <dbReference type="EMBL" id="SCQ18007.1"/>
    </source>
</evidence>
<keyword evidence="5 10" id="KW-0812">Transmembrane</keyword>
<dbReference type="AlphaFoldDB" id="A0A1D3UCX3"/>
<feature type="transmembrane region" description="Helical" evidence="10">
    <location>
        <begin position="261"/>
        <end position="283"/>
    </location>
</feature>
<dbReference type="NCBIfam" id="TIGR00797">
    <property type="entry name" value="matE"/>
    <property type="match status" value="1"/>
</dbReference>
<evidence type="ECO:0000256" key="3">
    <source>
        <dbReference type="ARBA" id="ARBA00022449"/>
    </source>
</evidence>
<accession>A0A1D3UCX3</accession>
<feature type="transmembrane region" description="Helical" evidence="10">
    <location>
        <begin position="114"/>
        <end position="136"/>
    </location>
</feature>
<comment type="subcellular location">
    <subcellularLocation>
        <location evidence="1">Cell membrane</location>
        <topology evidence="1">Multi-pass membrane protein</topology>
    </subcellularLocation>
</comment>
<protein>
    <recommendedName>
        <fullName evidence="9">Multidrug-efflux transporter</fullName>
    </recommendedName>
</protein>
<keyword evidence="2" id="KW-0813">Transport</keyword>
<keyword evidence="8 10" id="KW-0472">Membrane</keyword>
<evidence type="ECO:0000256" key="7">
    <source>
        <dbReference type="ARBA" id="ARBA00023065"/>
    </source>
</evidence>
<evidence type="ECO:0000256" key="9">
    <source>
        <dbReference type="ARBA" id="ARBA00031636"/>
    </source>
</evidence>
<evidence type="ECO:0000256" key="8">
    <source>
        <dbReference type="ARBA" id="ARBA00023136"/>
    </source>
</evidence>
<feature type="transmembrane region" description="Helical" evidence="10">
    <location>
        <begin position="188"/>
        <end position="210"/>
    </location>
</feature>
<keyword evidence="6 10" id="KW-1133">Transmembrane helix</keyword>
<dbReference type="GO" id="GO:0006811">
    <property type="term" value="P:monoatomic ion transport"/>
    <property type="evidence" value="ECO:0007669"/>
    <property type="project" value="UniProtKB-KW"/>
</dbReference>
<keyword evidence="3" id="KW-0050">Antiport</keyword>
<evidence type="ECO:0000256" key="6">
    <source>
        <dbReference type="ARBA" id="ARBA00022989"/>
    </source>
</evidence>
<dbReference type="GO" id="GO:0015297">
    <property type="term" value="F:antiporter activity"/>
    <property type="evidence" value="ECO:0007669"/>
    <property type="project" value="UniProtKB-KW"/>
</dbReference>
<dbReference type="GO" id="GO:0005886">
    <property type="term" value="C:plasma membrane"/>
    <property type="evidence" value="ECO:0007669"/>
    <property type="project" value="UniProtKB-SubCell"/>
</dbReference>
<evidence type="ECO:0000256" key="5">
    <source>
        <dbReference type="ARBA" id="ARBA00022692"/>
    </source>
</evidence>
<feature type="transmembrane region" description="Helical" evidence="10">
    <location>
        <begin position="434"/>
        <end position="454"/>
    </location>
</feature>
<dbReference type="CDD" id="cd13138">
    <property type="entry name" value="MATE_yoeA_like"/>
    <property type="match status" value="1"/>
</dbReference>
<dbReference type="InterPro" id="IPR050222">
    <property type="entry name" value="MATE_MdtK"/>
</dbReference>
<gene>
    <name evidence="11" type="primary">mepA_1</name>
    <name evidence="11" type="ORF">TFUB20_00201</name>
</gene>
<feature type="transmembrane region" description="Helical" evidence="10">
    <location>
        <begin position="377"/>
        <end position="397"/>
    </location>
</feature>
<evidence type="ECO:0000256" key="10">
    <source>
        <dbReference type="SAM" id="Phobius"/>
    </source>
</evidence>
<dbReference type="InterPro" id="IPR002528">
    <property type="entry name" value="MATE_fam"/>
</dbReference>
<dbReference type="InterPro" id="IPR048279">
    <property type="entry name" value="MdtK-like"/>
</dbReference>
<dbReference type="PANTHER" id="PTHR43298:SF2">
    <property type="entry name" value="FMN_FAD EXPORTER YEEO-RELATED"/>
    <property type="match status" value="1"/>
</dbReference>
<proteinExistence type="predicted"/>
<dbReference type="EMBL" id="FMMM01000014">
    <property type="protein sequence ID" value="SCQ18007.1"/>
    <property type="molecule type" value="Genomic_DNA"/>
</dbReference>
<feature type="transmembrane region" description="Helical" evidence="10">
    <location>
        <begin position="337"/>
        <end position="357"/>
    </location>
</feature>
<evidence type="ECO:0000313" key="12">
    <source>
        <dbReference type="Proteomes" id="UP000182057"/>
    </source>
</evidence>
<organism evidence="11 12">
    <name type="scientific">Tannerella forsythia</name>
    <name type="common">Bacteroides forsythus</name>
    <dbReference type="NCBI Taxonomy" id="28112"/>
    <lineage>
        <taxon>Bacteria</taxon>
        <taxon>Pseudomonadati</taxon>
        <taxon>Bacteroidota</taxon>
        <taxon>Bacteroidia</taxon>
        <taxon>Bacteroidales</taxon>
        <taxon>Tannerellaceae</taxon>
        <taxon>Tannerella</taxon>
    </lineage>
</organism>
<dbReference type="Pfam" id="PF01554">
    <property type="entry name" value="MatE"/>
    <property type="match status" value="2"/>
</dbReference>
<sequence>MCPNGRLSSLLARNLPCFYDMKRQHDLTQGAVWKVILTFAFPLLVGNLIQQVYNLTDSVIVGSFLGKEALAAVSASFFIYYFIISFVIGIGSGITVIVSQYFGARQYDKVQRAFSSFCGFTLIAGIFLSVSGIVFTEDFFRLTRTPEEVIPQAVRYFRIYAGGTVLFITFHSMSSVLRSMGDSARPMIFVLITAVLNILFDLLFIIGFGWEIEGAALATVAAQGVGVCIVLAYIHRRHPLLSIRRKDWAFDGKLFMQGLRIGIPTSIQQVSIAIGLVALLGIVNRFGTDTLTAYGAAGKVDSFITQALLTVSSALAAFCGQNIGAQRWDRVRSGVRFALTFNLLFCGTVFVVVYFFGKEMMRAFTHDADVIAIGYEYLLILGSFLAVHGALGIFNGAMRGAGDTLFAMVTGIVTFWLIRIPLAYGLSHAWGRVGIWWAIVLSISLGFVATYIYYHTGRWKKRRVIS</sequence>
<reference evidence="11 12" key="1">
    <citation type="submission" date="2016-09" db="EMBL/GenBank/DDBJ databases">
        <authorList>
            <person name="Capua I."/>
            <person name="De Benedictis P."/>
            <person name="Joannis T."/>
            <person name="Lombin L.H."/>
            <person name="Cattoli G."/>
        </authorList>
    </citation>
    <scope>NUCLEOTIDE SEQUENCE [LARGE SCALE GENOMIC DNA]</scope>
    <source>
        <strain evidence="11 12">UB20</strain>
    </source>
</reference>
<feature type="transmembrane region" description="Helical" evidence="10">
    <location>
        <begin position="404"/>
        <end position="422"/>
    </location>
</feature>
<feature type="transmembrane region" description="Helical" evidence="10">
    <location>
        <begin position="156"/>
        <end position="176"/>
    </location>
</feature>
<dbReference type="GO" id="GO:0042910">
    <property type="term" value="F:xenobiotic transmembrane transporter activity"/>
    <property type="evidence" value="ECO:0007669"/>
    <property type="project" value="InterPro"/>
</dbReference>
<evidence type="ECO:0000256" key="1">
    <source>
        <dbReference type="ARBA" id="ARBA00004651"/>
    </source>
</evidence>
<name>A0A1D3UCX3_TANFO</name>
<feature type="transmembrane region" description="Helical" evidence="10">
    <location>
        <begin position="303"/>
        <end position="325"/>
    </location>
</feature>